<dbReference type="SUPFAM" id="SSF57424">
    <property type="entry name" value="LDL receptor-like module"/>
    <property type="match status" value="5"/>
</dbReference>
<dbReference type="AlphaFoldDB" id="A0A914Q6V1"/>
<dbReference type="Pfam" id="PF00057">
    <property type="entry name" value="Ldl_recept_a"/>
    <property type="match status" value="4"/>
</dbReference>
<keyword evidence="3 9" id="KW-0812">Transmembrane</keyword>
<evidence type="ECO:0000256" key="4">
    <source>
        <dbReference type="ARBA" id="ARBA00022737"/>
    </source>
</evidence>
<evidence type="ECO:0000256" key="3">
    <source>
        <dbReference type="ARBA" id="ARBA00022692"/>
    </source>
</evidence>
<dbReference type="PRINTS" id="PR00261">
    <property type="entry name" value="LDLRECEPTOR"/>
</dbReference>
<evidence type="ECO:0000256" key="2">
    <source>
        <dbReference type="ARBA" id="ARBA00004308"/>
    </source>
</evidence>
<dbReference type="CDD" id="cd00112">
    <property type="entry name" value="LDLa"/>
    <property type="match status" value="4"/>
</dbReference>
<dbReference type="Proteomes" id="UP000887578">
    <property type="component" value="Unplaced"/>
</dbReference>
<organism evidence="10 11">
    <name type="scientific">Panagrolaimus davidi</name>
    <dbReference type="NCBI Taxonomy" id="227884"/>
    <lineage>
        <taxon>Eukaryota</taxon>
        <taxon>Metazoa</taxon>
        <taxon>Ecdysozoa</taxon>
        <taxon>Nematoda</taxon>
        <taxon>Chromadorea</taxon>
        <taxon>Rhabditida</taxon>
        <taxon>Tylenchina</taxon>
        <taxon>Panagrolaimomorpha</taxon>
        <taxon>Panagrolaimoidea</taxon>
        <taxon>Panagrolaimidae</taxon>
        <taxon>Panagrolaimus</taxon>
    </lineage>
</organism>
<evidence type="ECO:0000256" key="8">
    <source>
        <dbReference type="PROSITE-ProRule" id="PRU00124"/>
    </source>
</evidence>
<accession>A0A914Q6V1</accession>
<dbReference type="InterPro" id="IPR002172">
    <property type="entry name" value="LDrepeatLR_classA_rpt"/>
</dbReference>
<evidence type="ECO:0000256" key="5">
    <source>
        <dbReference type="ARBA" id="ARBA00022989"/>
    </source>
</evidence>
<reference evidence="11" key="1">
    <citation type="submission" date="2022-11" db="UniProtKB">
        <authorList>
            <consortium name="WormBaseParasite"/>
        </authorList>
    </citation>
    <scope>IDENTIFICATION</scope>
</reference>
<dbReference type="PANTHER" id="PTHR24270">
    <property type="entry name" value="LOW-DENSITY LIPOPROTEIN RECEPTOR-RELATED"/>
    <property type="match status" value="1"/>
</dbReference>
<name>A0A914Q6V1_9BILA</name>
<dbReference type="GO" id="GO:0012505">
    <property type="term" value="C:endomembrane system"/>
    <property type="evidence" value="ECO:0007669"/>
    <property type="project" value="UniProtKB-SubCell"/>
</dbReference>
<feature type="disulfide bond" evidence="8">
    <location>
        <begin position="208"/>
        <end position="223"/>
    </location>
</feature>
<dbReference type="PROSITE" id="PS01209">
    <property type="entry name" value="LDLRA_1"/>
    <property type="match status" value="1"/>
</dbReference>
<comment type="caution">
    <text evidence="8">Lacks conserved residue(s) required for the propagation of feature annotation.</text>
</comment>
<evidence type="ECO:0000256" key="1">
    <source>
        <dbReference type="ARBA" id="ARBA00004167"/>
    </source>
</evidence>
<dbReference type="GO" id="GO:0016020">
    <property type="term" value="C:membrane"/>
    <property type="evidence" value="ECO:0007669"/>
    <property type="project" value="UniProtKB-SubCell"/>
</dbReference>
<proteinExistence type="predicted"/>
<feature type="disulfide bond" evidence="8">
    <location>
        <begin position="123"/>
        <end position="138"/>
    </location>
</feature>
<dbReference type="InterPro" id="IPR050685">
    <property type="entry name" value="LDLR"/>
</dbReference>
<feature type="disulfide bond" evidence="8">
    <location>
        <begin position="371"/>
        <end position="386"/>
    </location>
</feature>
<evidence type="ECO:0000256" key="7">
    <source>
        <dbReference type="ARBA" id="ARBA00023157"/>
    </source>
</evidence>
<dbReference type="InterPro" id="IPR036055">
    <property type="entry name" value="LDL_receptor-like_sf"/>
</dbReference>
<sequence length="441" mass="49161">MHYFDQNPRANKEEEERLLPKNPFFTGYLGQVPAVILVLFAIVFFVVFSIPFIFVFTQSSYQQIPPPIDDKADAWPNDDDYGYQNESISKLAALLPKNVTVCRGMGFRCANFSNIVIGTNSLCDGIPDCPDGSDEADCSECKTSFSCLQSSNSTNSSKLCLRAKALSDGQTHCADESDENVYEQQNQGKCPADKFKCSSMCLPKTFICDGEHHCPSGEDEKNCEGKCQNGSKFCKSLQQCLPKWTLCDGNKDCDDGSDEDDCDCMQCSGQQKMLCKSSPGEKGYCLNGDRVCDGRRDCPNGEDEDGCPGEINMDEIEMVECKDGKSYSKVYACLGLIPSCEGCDECKKNCTKEIQFKCKNEDKYISQAARCDGRKQCSDGSDEEDCTAKECGIHPYPMYMCSDRKHCFRREEVCMPYIKCPLSSSTEKEYCSVFRKPSPLL</sequence>
<protein>
    <submittedName>
        <fullName evidence="11">Uncharacterized protein</fullName>
    </submittedName>
</protein>
<evidence type="ECO:0000256" key="6">
    <source>
        <dbReference type="ARBA" id="ARBA00023136"/>
    </source>
</evidence>
<dbReference type="PROSITE" id="PS50068">
    <property type="entry name" value="LDLRA_2"/>
    <property type="match status" value="5"/>
</dbReference>
<dbReference type="Gene3D" id="4.10.400.10">
    <property type="entry name" value="Low-density Lipoprotein Receptor"/>
    <property type="match status" value="5"/>
</dbReference>
<evidence type="ECO:0000313" key="10">
    <source>
        <dbReference type="Proteomes" id="UP000887578"/>
    </source>
</evidence>
<evidence type="ECO:0000256" key="9">
    <source>
        <dbReference type="SAM" id="Phobius"/>
    </source>
</evidence>
<keyword evidence="6 9" id="KW-0472">Membrane</keyword>
<dbReference type="WBParaSite" id="PDA_v2.g26742.t1">
    <property type="protein sequence ID" value="PDA_v2.g26742.t1"/>
    <property type="gene ID" value="PDA_v2.g26742"/>
</dbReference>
<keyword evidence="7 8" id="KW-1015">Disulfide bond</keyword>
<dbReference type="InterPro" id="IPR023415">
    <property type="entry name" value="LDLR_class-A_CS"/>
</dbReference>
<keyword evidence="4" id="KW-0677">Repeat</keyword>
<keyword evidence="10" id="KW-1185">Reference proteome</keyword>
<dbReference type="GO" id="GO:0016192">
    <property type="term" value="P:vesicle-mediated transport"/>
    <property type="evidence" value="ECO:0007669"/>
    <property type="project" value="UniProtKB-ARBA"/>
</dbReference>
<dbReference type="PANTHER" id="PTHR24270:SF62">
    <property type="entry name" value="LOW-DENSITY LIPOPROTEIN RECEPTOR-RELATED PROTEIN 2"/>
    <property type="match status" value="1"/>
</dbReference>
<comment type="subcellular location">
    <subcellularLocation>
        <location evidence="2">Endomembrane system</location>
    </subcellularLocation>
    <subcellularLocation>
        <location evidence="1">Membrane</location>
        <topology evidence="1">Single-pass membrane protein</topology>
    </subcellularLocation>
</comment>
<feature type="disulfide bond" evidence="8">
    <location>
        <begin position="292"/>
        <end position="307"/>
    </location>
</feature>
<feature type="disulfide bond" evidence="8">
    <location>
        <begin position="247"/>
        <end position="262"/>
    </location>
</feature>
<evidence type="ECO:0000313" key="11">
    <source>
        <dbReference type="WBParaSite" id="PDA_v2.g26742.t1"/>
    </source>
</evidence>
<feature type="transmembrane region" description="Helical" evidence="9">
    <location>
        <begin position="34"/>
        <end position="56"/>
    </location>
</feature>
<dbReference type="SMART" id="SM00192">
    <property type="entry name" value="LDLa"/>
    <property type="match status" value="6"/>
</dbReference>
<keyword evidence="5 9" id="KW-1133">Transmembrane helix</keyword>